<organism evidence="1 2">
    <name type="scientific">Citrobacter amalonaticus</name>
    <dbReference type="NCBI Taxonomy" id="35703"/>
    <lineage>
        <taxon>Bacteria</taxon>
        <taxon>Pseudomonadati</taxon>
        <taxon>Pseudomonadota</taxon>
        <taxon>Gammaproteobacteria</taxon>
        <taxon>Enterobacterales</taxon>
        <taxon>Enterobacteriaceae</taxon>
        <taxon>Citrobacter</taxon>
    </lineage>
</organism>
<name>A0ABY0HUW3_CITAM</name>
<reference evidence="1 2" key="1">
    <citation type="journal article" date="2019" name="Science, e1252229">
        <title>Invertible promoters mediate bacterial phase variation, antibiotic resistance, and host adaptation in the gut.</title>
        <authorList>
            <person name="Jiang X."/>
            <person name="Hall A.B."/>
            <person name="Arthur T.D."/>
            <person name="Plichta D.R."/>
            <person name="Covington C.T."/>
            <person name="Poyet M."/>
            <person name="Crothers J."/>
            <person name="Moses P.L."/>
            <person name="Tolonen A.C."/>
            <person name="Vlamakis H."/>
            <person name="Alm E.J."/>
            <person name="Xavier R.J."/>
        </authorList>
    </citation>
    <scope>NUCLEOTIDE SEQUENCE [LARGE SCALE GENOMIC DNA]</scope>
    <source>
        <strain evidence="2">ca_0067</strain>
    </source>
</reference>
<evidence type="ECO:0000313" key="2">
    <source>
        <dbReference type="Proteomes" id="UP000292985"/>
    </source>
</evidence>
<dbReference type="EMBL" id="RCYA01000004">
    <property type="protein sequence ID" value="RYT43660.1"/>
    <property type="molecule type" value="Genomic_DNA"/>
</dbReference>
<gene>
    <name evidence="1" type="ORF">EAJ18_11280</name>
</gene>
<keyword evidence="2" id="KW-1185">Reference proteome</keyword>
<comment type="caution">
    <text evidence="1">The sequence shown here is derived from an EMBL/GenBank/DDBJ whole genome shotgun (WGS) entry which is preliminary data.</text>
</comment>
<accession>A0ABY0HUW3</accession>
<protein>
    <submittedName>
        <fullName evidence="1">Uncharacterized protein</fullName>
    </submittedName>
</protein>
<evidence type="ECO:0000313" key="1">
    <source>
        <dbReference type="EMBL" id="RYT43660.1"/>
    </source>
</evidence>
<sequence length="71" mass="8159">MESILEHISFGNTAIRYVFLNENQYIDVLKYNYDRGGSKIILMTEVTFGTNVLNVQVVRRFKTRGDSVANV</sequence>
<proteinExistence type="predicted"/>
<dbReference type="Proteomes" id="UP000292985">
    <property type="component" value="Unassembled WGS sequence"/>
</dbReference>